<name>A0A383B0C2_9ZZZZ</name>
<evidence type="ECO:0000256" key="3">
    <source>
        <dbReference type="ARBA" id="ARBA00023002"/>
    </source>
</evidence>
<keyword evidence="3" id="KW-0560">Oxidoreductase</keyword>
<feature type="non-terminal residue" evidence="6">
    <location>
        <position position="132"/>
    </location>
</feature>
<evidence type="ECO:0008006" key="7">
    <source>
        <dbReference type="Google" id="ProtNLM"/>
    </source>
</evidence>
<evidence type="ECO:0000256" key="1">
    <source>
        <dbReference type="ARBA" id="ARBA00022485"/>
    </source>
</evidence>
<proteinExistence type="predicted"/>
<dbReference type="Pfam" id="PF12831">
    <property type="entry name" value="FAD_oxidored"/>
    <property type="match status" value="1"/>
</dbReference>
<protein>
    <recommendedName>
        <fullName evidence="7">FAD/NAD(P)-binding domain-containing protein</fullName>
    </recommendedName>
</protein>
<keyword evidence="1" id="KW-0004">4Fe-4S</keyword>
<keyword evidence="5" id="KW-0411">Iron-sulfur</keyword>
<dbReference type="SUPFAM" id="SSF51905">
    <property type="entry name" value="FAD/NAD(P)-binding domain"/>
    <property type="match status" value="1"/>
</dbReference>
<sequence>VGDFFSSEGCFIDDVSLLAEKAIKSSPHEFSVGTMPCFSAPLIRQFKILFALLLAISLQAKVASEDSVTVQTPTSDYDVVVIGGTPAGIAAAIAAGRAGKTVLLIEQSPVLGGVLSSGVIRLDDLYVESNSG</sequence>
<dbReference type="PANTHER" id="PTHR43498">
    <property type="entry name" value="FERREDOXIN:COB-COM HETERODISULFIDE REDUCTASE SUBUNIT A"/>
    <property type="match status" value="1"/>
</dbReference>
<organism evidence="6">
    <name type="scientific">marine metagenome</name>
    <dbReference type="NCBI Taxonomy" id="408172"/>
    <lineage>
        <taxon>unclassified sequences</taxon>
        <taxon>metagenomes</taxon>
        <taxon>ecological metagenomes</taxon>
    </lineage>
</organism>
<dbReference type="GO" id="GO:0046872">
    <property type="term" value="F:metal ion binding"/>
    <property type="evidence" value="ECO:0007669"/>
    <property type="project" value="UniProtKB-KW"/>
</dbReference>
<dbReference type="InterPro" id="IPR036188">
    <property type="entry name" value="FAD/NAD-bd_sf"/>
</dbReference>
<evidence type="ECO:0000256" key="4">
    <source>
        <dbReference type="ARBA" id="ARBA00023004"/>
    </source>
</evidence>
<reference evidence="6" key="1">
    <citation type="submission" date="2018-05" db="EMBL/GenBank/DDBJ databases">
        <authorList>
            <person name="Lanie J.A."/>
            <person name="Ng W.-L."/>
            <person name="Kazmierczak K.M."/>
            <person name="Andrzejewski T.M."/>
            <person name="Davidsen T.M."/>
            <person name="Wayne K.J."/>
            <person name="Tettelin H."/>
            <person name="Glass J.I."/>
            <person name="Rusch D."/>
            <person name="Podicherti R."/>
            <person name="Tsui H.-C.T."/>
            <person name="Winkler M.E."/>
        </authorList>
    </citation>
    <scope>NUCLEOTIDE SEQUENCE</scope>
</reference>
<dbReference type="AlphaFoldDB" id="A0A383B0C2"/>
<gene>
    <name evidence="6" type="ORF">METZ01_LOCUS466185</name>
</gene>
<evidence type="ECO:0000256" key="5">
    <source>
        <dbReference type="ARBA" id="ARBA00023014"/>
    </source>
</evidence>
<dbReference type="InterPro" id="IPR039650">
    <property type="entry name" value="HdrA-like"/>
</dbReference>
<dbReference type="GO" id="GO:0051539">
    <property type="term" value="F:4 iron, 4 sulfur cluster binding"/>
    <property type="evidence" value="ECO:0007669"/>
    <property type="project" value="UniProtKB-KW"/>
</dbReference>
<keyword evidence="4" id="KW-0408">Iron</keyword>
<accession>A0A383B0C2</accession>
<dbReference type="EMBL" id="UINC01196358">
    <property type="protein sequence ID" value="SVE13331.1"/>
    <property type="molecule type" value="Genomic_DNA"/>
</dbReference>
<evidence type="ECO:0000256" key="2">
    <source>
        <dbReference type="ARBA" id="ARBA00022723"/>
    </source>
</evidence>
<dbReference type="Gene3D" id="3.50.50.60">
    <property type="entry name" value="FAD/NAD(P)-binding domain"/>
    <property type="match status" value="1"/>
</dbReference>
<keyword evidence="2" id="KW-0479">Metal-binding</keyword>
<feature type="non-terminal residue" evidence="6">
    <location>
        <position position="1"/>
    </location>
</feature>
<evidence type="ECO:0000313" key="6">
    <source>
        <dbReference type="EMBL" id="SVE13331.1"/>
    </source>
</evidence>
<dbReference type="GO" id="GO:0016491">
    <property type="term" value="F:oxidoreductase activity"/>
    <property type="evidence" value="ECO:0007669"/>
    <property type="project" value="UniProtKB-KW"/>
</dbReference>
<dbReference type="PANTHER" id="PTHR43498:SF1">
    <property type="entry name" value="COB--COM HETERODISULFIDE REDUCTASE IRON-SULFUR SUBUNIT A"/>
    <property type="match status" value="1"/>
</dbReference>